<name>A0AAW0FJW1_9APHY</name>
<accession>A0AAW0FJW1</accession>
<evidence type="ECO:0000313" key="3">
    <source>
        <dbReference type="Proteomes" id="UP001385951"/>
    </source>
</evidence>
<sequence>MPMHPSLNRFEQTSSWVVSQALRPEDGNMIQKQANYYPYLRKPVSPPSDTDSNTSLDADSIFEPDDNKSMSSVDSFNPCDDLSYDSDGDSESADDDGYVEKCDQCTTCRARHMRALQRSIAARGFVTWTLVPVVNNITTIPTTTTDHGGNVPGKGPLADVGERYTEGGSTSYSAADGQRLYTAMPPSVDEGALPGVLSQDKGKTM</sequence>
<gene>
    <name evidence="2" type="ORF">QCA50_015464</name>
</gene>
<feature type="region of interest" description="Disordered" evidence="1">
    <location>
        <begin position="38"/>
        <end position="97"/>
    </location>
</feature>
<dbReference type="AlphaFoldDB" id="A0AAW0FJW1"/>
<evidence type="ECO:0000256" key="1">
    <source>
        <dbReference type="SAM" id="MobiDB-lite"/>
    </source>
</evidence>
<protein>
    <submittedName>
        <fullName evidence="2">Uncharacterized protein</fullName>
    </submittedName>
</protein>
<dbReference type="Proteomes" id="UP001385951">
    <property type="component" value="Unassembled WGS sequence"/>
</dbReference>
<organism evidence="2 3">
    <name type="scientific">Cerrena zonata</name>
    <dbReference type="NCBI Taxonomy" id="2478898"/>
    <lineage>
        <taxon>Eukaryota</taxon>
        <taxon>Fungi</taxon>
        <taxon>Dikarya</taxon>
        <taxon>Basidiomycota</taxon>
        <taxon>Agaricomycotina</taxon>
        <taxon>Agaricomycetes</taxon>
        <taxon>Polyporales</taxon>
        <taxon>Cerrenaceae</taxon>
        <taxon>Cerrena</taxon>
    </lineage>
</organism>
<keyword evidence="3" id="KW-1185">Reference proteome</keyword>
<comment type="caution">
    <text evidence="2">The sequence shown here is derived from an EMBL/GenBank/DDBJ whole genome shotgun (WGS) entry which is preliminary data.</text>
</comment>
<evidence type="ECO:0000313" key="2">
    <source>
        <dbReference type="EMBL" id="KAK7681373.1"/>
    </source>
</evidence>
<feature type="region of interest" description="Disordered" evidence="1">
    <location>
        <begin position="184"/>
        <end position="205"/>
    </location>
</feature>
<reference evidence="2 3" key="1">
    <citation type="submission" date="2022-09" db="EMBL/GenBank/DDBJ databases">
        <authorList>
            <person name="Palmer J.M."/>
        </authorList>
    </citation>
    <scope>NUCLEOTIDE SEQUENCE [LARGE SCALE GENOMIC DNA]</scope>
    <source>
        <strain evidence="2 3">DSM 7382</strain>
    </source>
</reference>
<dbReference type="EMBL" id="JASBNA010000041">
    <property type="protein sequence ID" value="KAK7681373.1"/>
    <property type="molecule type" value="Genomic_DNA"/>
</dbReference>
<feature type="compositionally biased region" description="Acidic residues" evidence="1">
    <location>
        <begin position="82"/>
        <end position="97"/>
    </location>
</feature>
<feature type="compositionally biased region" description="Polar residues" evidence="1">
    <location>
        <begin position="47"/>
        <end position="57"/>
    </location>
</feature>
<proteinExistence type="predicted"/>